<dbReference type="GO" id="GO:0071949">
    <property type="term" value="F:FAD binding"/>
    <property type="evidence" value="ECO:0007669"/>
    <property type="project" value="InterPro"/>
</dbReference>
<gene>
    <name evidence="4" type="ORF">AMOL_1887</name>
</gene>
<dbReference type="InterPro" id="IPR016169">
    <property type="entry name" value="FAD-bd_PCMH_sub2"/>
</dbReference>
<dbReference type="EMBL" id="CP032098">
    <property type="protein sequence ID" value="AXX92850.1"/>
    <property type="molecule type" value="Genomic_DNA"/>
</dbReference>
<dbReference type="InterPro" id="IPR016166">
    <property type="entry name" value="FAD-bd_PCMH"/>
</dbReference>
<dbReference type="InterPro" id="IPR016167">
    <property type="entry name" value="FAD-bd_PCMH_sub1"/>
</dbReference>
<dbReference type="Gene3D" id="1.10.45.10">
    <property type="entry name" value="Vanillyl-alcohol Oxidase, Chain A, domain 4"/>
    <property type="match status" value="1"/>
</dbReference>
<protein>
    <submittedName>
        <fullName evidence="4">FAD/FMN-containing dehydrogenase</fullName>
    </submittedName>
</protein>
<dbReference type="InterPro" id="IPR036318">
    <property type="entry name" value="FAD-bd_PCMH-like_sf"/>
</dbReference>
<evidence type="ECO:0000256" key="1">
    <source>
        <dbReference type="ARBA" id="ARBA00022630"/>
    </source>
</evidence>
<name>A0AB33GZB4_9BACT</name>
<proteinExistence type="predicted"/>
<dbReference type="RefSeq" id="WP_228149959.1">
    <property type="nucleotide sequence ID" value="NZ_CP032098.1"/>
</dbReference>
<dbReference type="KEGG" id="amol:AMOL_1887"/>
<dbReference type="InterPro" id="IPR016170">
    <property type="entry name" value="Cytok_DH_C_sf"/>
</dbReference>
<evidence type="ECO:0000313" key="4">
    <source>
        <dbReference type="EMBL" id="AXX92850.1"/>
    </source>
</evidence>
<keyword evidence="2" id="KW-0274">FAD</keyword>
<accession>A0AB33GZB4</accession>
<dbReference type="Gene3D" id="3.40.462.10">
    <property type="entry name" value="FAD-linked oxidases, C-terminal domain"/>
    <property type="match status" value="1"/>
</dbReference>
<dbReference type="PANTHER" id="PTHR11748">
    <property type="entry name" value="D-LACTATE DEHYDROGENASE"/>
    <property type="match status" value="1"/>
</dbReference>
<evidence type="ECO:0000256" key="2">
    <source>
        <dbReference type="ARBA" id="ARBA00022827"/>
    </source>
</evidence>
<dbReference type="InterPro" id="IPR016171">
    <property type="entry name" value="Vanillyl_alc_oxidase_C-sub2"/>
</dbReference>
<keyword evidence="1" id="KW-0285">Flavoprotein</keyword>
<dbReference type="InterPro" id="IPR016164">
    <property type="entry name" value="FAD-linked_Oxase-like_C"/>
</dbReference>
<feature type="domain" description="FAD-binding PCMH-type" evidence="3">
    <location>
        <begin position="56"/>
        <end position="244"/>
    </location>
</feature>
<dbReference type="GO" id="GO:0004458">
    <property type="term" value="F:D-lactate dehydrogenase (cytochrome) activity"/>
    <property type="evidence" value="ECO:0007669"/>
    <property type="project" value="TreeGrafter"/>
</dbReference>
<evidence type="ECO:0000313" key="5">
    <source>
        <dbReference type="Proteomes" id="UP000262712"/>
    </source>
</evidence>
<dbReference type="SUPFAM" id="SSF55103">
    <property type="entry name" value="FAD-linked oxidases, C-terminal domain"/>
    <property type="match status" value="1"/>
</dbReference>
<dbReference type="GO" id="GO:0008720">
    <property type="term" value="F:D-lactate dehydrogenase (NAD+) activity"/>
    <property type="evidence" value="ECO:0007669"/>
    <property type="project" value="TreeGrafter"/>
</dbReference>
<dbReference type="Gene3D" id="3.30.465.10">
    <property type="match status" value="1"/>
</dbReference>
<dbReference type="Pfam" id="PF01565">
    <property type="entry name" value="FAD_binding_4"/>
    <property type="match status" value="1"/>
</dbReference>
<dbReference type="GO" id="GO:1903457">
    <property type="term" value="P:lactate catabolic process"/>
    <property type="evidence" value="ECO:0007669"/>
    <property type="project" value="TreeGrafter"/>
</dbReference>
<dbReference type="PANTHER" id="PTHR11748:SF114">
    <property type="entry name" value="ARYL-ALCOHOL OXIDASE VANILLYL-ALCOHOL OXIDASE (AFU_ORTHOLOGUE AFUA_3G09500)-RELATED"/>
    <property type="match status" value="1"/>
</dbReference>
<organism evidence="4 5">
    <name type="scientific">Malaciobacter molluscorum LMG 25693</name>
    <dbReference type="NCBI Taxonomy" id="870501"/>
    <lineage>
        <taxon>Bacteria</taxon>
        <taxon>Pseudomonadati</taxon>
        <taxon>Campylobacterota</taxon>
        <taxon>Epsilonproteobacteria</taxon>
        <taxon>Campylobacterales</taxon>
        <taxon>Arcobacteraceae</taxon>
        <taxon>Malaciobacter</taxon>
    </lineage>
</organism>
<sequence length="548" mass="62605">MSKKEEIILPNGVNKEDFLKAISEIEKIVGTKWVFKTKEDLDLYRDAYSPYWDELEEPIPSLAIAPKKVEEIQEIVRIANKYTLPIFPISTGKNLGYGSSAPNNRGDVVIDLKRMNKIIEVNDKRNYCILEPGVSYFDLYEYCEKNNLNVIMDIPDPGWGSPVGNSLDHGWGYTYGQYRDHFGAHCGMEVVLANGEVMRTAMGALPGSKTFAENKYGYGPYLDGLFSQSNFGIVTKMGFWMMPKPEHYTLAVLTVPKRDDLIPLVEIMNYLEDSSIIGWPLYRSPLNPEYGKPMNPELKSYLTSKNGKPDIDKIQDYAIRNDIPYWQIDIPVYGNKDSVEANINYIKQRFTKAIDGAKVKVIEDYDLPLTKKQAKSLKHKVTLGIPNLEIFWLSTRGENFGPKDGHVWFSPIIPRDGKELLKCQEIYIDTFHELGMESMITPFSHPRTWMYRAFCFMIGFANSRTDKEKNEQMRKVYTTMVKVAAKHGWGDYRAAPPFQDAVSGVYNFNNNILKRFTQELKDTIDPNGILAPGRGGIWPKRLRGDKNA</sequence>
<reference evidence="4 5" key="1">
    <citation type="submission" date="2018-08" db="EMBL/GenBank/DDBJ databases">
        <title>Complete genome of the Arcobacter molluscorum type strain LMG 25693.</title>
        <authorList>
            <person name="Miller W.G."/>
            <person name="Yee E."/>
            <person name="Bono J.L."/>
        </authorList>
    </citation>
    <scope>NUCLEOTIDE SEQUENCE [LARGE SCALE GENOMIC DNA]</scope>
    <source>
        <strain evidence="4 5">CECT 7696</strain>
    </source>
</reference>
<dbReference type="AlphaFoldDB" id="A0AB33GZB4"/>
<dbReference type="InterPro" id="IPR006094">
    <property type="entry name" value="Oxid_FAD_bind_N"/>
</dbReference>
<evidence type="ECO:0000259" key="3">
    <source>
        <dbReference type="PROSITE" id="PS51387"/>
    </source>
</evidence>
<dbReference type="Gene3D" id="3.30.43.10">
    <property type="entry name" value="Uridine Diphospho-n-acetylenolpyruvylglucosamine Reductase, domain 2"/>
    <property type="match status" value="1"/>
</dbReference>
<dbReference type="SUPFAM" id="SSF56176">
    <property type="entry name" value="FAD-binding/transporter-associated domain-like"/>
    <property type="match status" value="1"/>
</dbReference>
<dbReference type="Proteomes" id="UP000262712">
    <property type="component" value="Chromosome"/>
</dbReference>
<dbReference type="PROSITE" id="PS51387">
    <property type="entry name" value="FAD_PCMH"/>
    <property type="match status" value="1"/>
</dbReference>